<evidence type="ECO:0000256" key="7">
    <source>
        <dbReference type="RuleBase" id="RU361235"/>
    </source>
</evidence>
<feature type="signal peptide" evidence="7">
    <location>
        <begin position="1"/>
        <end position="24"/>
    </location>
</feature>
<dbReference type="InterPro" id="IPR029058">
    <property type="entry name" value="AB_hydrolase_fold"/>
</dbReference>
<dbReference type="PROSITE" id="PS01173">
    <property type="entry name" value="LIPASE_GDXG_HIS"/>
    <property type="match status" value="1"/>
</dbReference>
<evidence type="ECO:0000256" key="4">
    <source>
        <dbReference type="ARBA" id="ARBA00022801"/>
    </source>
</evidence>
<dbReference type="EC" id="3.1.1.-" evidence="7"/>
<keyword evidence="6" id="KW-0325">Glycoprotein</keyword>
<feature type="chain" id="PRO_5011834170" description="Carboxylic ester hydrolase" evidence="7">
    <location>
        <begin position="25"/>
        <end position="568"/>
    </location>
</feature>
<proteinExistence type="inferred from homology"/>
<dbReference type="InterPro" id="IPR002168">
    <property type="entry name" value="Lipase_GDXG_HIS_AS"/>
</dbReference>
<name>A0A1L8DJ66_9DIPT</name>
<dbReference type="PANTHER" id="PTHR11559">
    <property type="entry name" value="CARBOXYLESTERASE"/>
    <property type="match status" value="1"/>
</dbReference>
<feature type="domain" description="Carboxylesterase type B" evidence="8">
    <location>
        <begin position="31"/>
        <end position="553"/>
    </location>
</feature>
<keyword evidence="5" id="KW-1015">Disulfide bond</keyword>
<evidence type="ECO:0000313" key="9">
    <source>
        <dbReference type="EMBL" id="JAV06519.1"/>
    </source>
</evidence>
<evidence type="ECO:0000256" key="6">
    <source>
        <dbReference type="ARBA" id="ARBA00023180"/>
    </source>
</evidence>
<dbReference type="SUPFAM" id="SSF53474">
    <property type="entry name" value="alpha/beta-Hydrolases"/>
    <property type="match status" value="1"/>
</dbReference>
<sequence length="568" mass="65056">MEGRISRFFFCLVISVFCLTGNEAKISDSLKVQLPHGGGVIGRYFSSFRGHGIRAFMGIPYAEAPIGNLRFHDPVPKRPWIGFKETTSNKVVCSQIYEDKGMDVLAGKEDCLYLDVYVPQYPATDKLLSIMVFFHGGGWNDGSASFYGPQFFLDHDVILVIGNYRLNALGFLTTNTTASTGNYGFKDQVETLNWIQQNIVAFGGNKEEVTIFGESAGGASVTYLMEFAAERGLFHRAIAQSGTYFDSWARVLDTATIIERTKKYTKELRCSLVDEKWDDVIECLREKPIYDLMISTKVLNIWGSNPLNKFPPTVEYDRKDGFITDYPENIKENPSTKIPLMIGINKDEGVLQAASILGNKKYRDDLEVKWSQLLPLLLDYDYVEKEKQRNITDAITNFYFEDTSRSPYKNPQNIIDLFTDFTFFKGFNKYLRFRFEDESVAETFVYFFTHSADGTFSDFFFKPLDINYGVSHCDELLYLFPLLHKAPFKSAPNKEDILVQETLVKLWVNFATTGKPTPAGSVDFDWTPTKKFPLDYLRIGSYKEPNKTIFGMETDLWRERTEFLKNIF</sequence>
<organism evidence="9">
    <name type="scientific">Nyssomyia neivai</name>
    <dbReference type="NCBI Taxonomy" id="330878"/>
    <lineage>
        <taxon>Eukaryota</taxon>
        <taxon>Metazoa</taxon>
        <taxon>Ecdysozoa</taxon>
        <taxon>Arthropoda</taxon>
        <taxon>Hexapoda</taxon>
        <taxon>Insecta</taxon>
        <taxon>Pterygota</taxon>
        <taxon>Neoptera</taxon>
        <taxon>Endopterygota</taxon>
        <taxon>Diptera</taxon>
        <taxon>Nematocera</taxon>
        <taxon>Psychodoidea</taxon>
        <taxon>Psychodidae</taxon>
        <taxon>Nyssomyia</taxon>
    </lineage>
</organism>
<accession>A0A1L8DJ66</accession>
<comment type="similarity">
    <text evidence="1 7">Belongs to the type-B carboxylesterase/lipase family.</text>
</comment>
<evidence type="ECO:0000256" key="3">
    <source>
        <dbReference type="ARBA" id="ARBA00022487"/>
    </source>
</evidence>
<dbReference type="InterPro" id="IPR019819">
    <property type="entry name" value="Carboxylesterase_B_CS"/>
</dbReference>
<comment type="similarity">
    <text evidence="2">Belongs to the 'GDXG' lipolytic enzyme family.</text>
</comment>
<dbReference type="InterPro" id="IPR019826">
    <property type="entry name" value="Carboxylesterase_B_AS"/>
</dbReference>
<dbReference type="Gene3D" id="3.40.50.1820">
    <property type="entry name" value="alpha/beta hydrolase"/>
    <property type="match status" value="1"/>
</dbReference>
<dbReference type="InterPro" id="IPR002018">
    <property type="entry name" value="CarbesteraseB"/>
</dbReference>
<keyword evidence="7" id="KW-0732">Signal</keyword>
<dbReference type="PROSITE" id="PS00941">
    <property type="entry name" value="CARBOXYLESTERASE_B_2"/>
    <property type="match status" value="1"/>
</dbReference>
<evidence type="ECO:0000256" key="1">
    <source>
        <dbReference type="ARBA" id="ARBA00005964"/>
    </source>
</evidence>
<reference evidence="9" key="1">
    <citation type="submission" date="2016-12" db="EMBL/GenBank/DDBJ databases">
        <title>An insight into the sialome and mialome of the sand fly, Nyssomyia neivai.</title>
        <authorList>
            <person name="Sebastian V."/>
            <person name="Goulart T.M."/>
            <person name="Oliveira W."/>
            <person name="Calvo E."/>
            <person name="Oliveira L.F."/>
            <person name="Pinto M.C."/>
            <person name="Rosselino A.M."/>
            <person name="Ribeiro J.M."/>
        </authorList>
    </citation>
    <scope>NUCLEOTIDE SEQUENCE</scope>
</reference>
<dbReference type="Pfam" id="PF00135">
    <property type="entry name" value="COesterase"/>
    <property type="match status" value="1"/>
</dbReference>
<keyword evidence="3" id="KW-0719">Serine esterase</keyword>
<evidence type="ECO:0000259" key="8">
    <source>
        <dbReference type="Pfam" id="PF00135"/>
    </source>
</evidence>
<evidence type="ECO:0000256" key="2">
    <source>
        <dbReference type="ARBA" id="ARBA00010515"/>
    </source>
</evidence>
<dbReference type="PROSITE" id="PS00122">
    <property type="entry name" value="CARBOXYLESTERASE_B_1"/>
    <property type="match status" value="1"/>
</dbReference>
<evidence type="ECO:0000256" key="5">
    <source>
        <dbReference type="ARBA" id="ARBA00023157"/>
    </source>
</evidence>
<dbReference type="EMBL" id="GFDF01007565">
    <property type="protein sequence ID" value="JAV06519.1"/>
    <property type="molecule type" value="Transcribed_RNA"/>
</dbReference>
<keyword evidence="4 7" id="KW-0378">Hydrolase</keyword>
<dbReference type="GO" id="GO:0052689">
    <property type="term" value="F:carboxylic ester hydrolase activity"/>
    <property type="evidence" value="ECO:0007669"/>
    <property type="project" value="UniProtKB-KW"/>
</dbReference>
<protein>
    <recommendedName>
        <fullName evidence="7">Carboxylic ester hydrolase</fullName>
        <ecNumber evidence="7">3.1.1.-</ecNumber>
    </recommendedName>
</protein>
<dbReference type="InterPro" id="IPR050309">
    <property type="entry name" value="Type-B_Carboxylest/Lipase"/>
</dbReference>
<dbReference type="AlphaFoldDB" id="A0A1L8DJ66"/>